<keyword evidence="3" id="KW-1185">Reference proteome</keyword>
<name>A0A8T2NP96_9TELE</name>
<sequence length="134" mass="15864">MKAVIVSCYQHHEPYVLKADKQRETFYTRTQKWLYDKFGVYIEDFRFQPEENTVEAEEPLSAKRLTENMRRLKRGAKPVTNFLRNLSALSSWHSVYTSAIAFIIYMNAAWHGWAIPLFLFLAILRLSLNYLIAR</sequence>
<protein>
    <submittedName>
        <fullName evidence="2">Uncharacterized protein</fullName>
    </submittedName>
</protein>
<dbReference type="InterPro" id="IPR037847">
    <property type="entry name" value="GRAMDC4"/>
</dbReference>
<dbReference type="PANTHER" id="PTHR37402">
    <property type="entry name" value="GRAM DOMAIN-CONTAINING PROTEIN 4"/>
    <property type="match status" value="1"/>
</dbReference>
<keyword evidence="1" id="KW-0812">Transmembrane</keyword>
<evidence type="ECO:0000313" key="3">
    <source>
        <dbReference type="Proteomes" id="UP000824540"/>
    </source>
</evidence>
<feature type="transmembrane region" description="Helical" evidence="1">
    <location>
        <begin position="82"/>
        <end position="106"/>
    </location>
</feature>
<dbReference type="GO" id="GO:0006915">
    <property type="term" value="P:apoptotic process"/>
    <property type="evidence" value="ECO:0007669"/>
    <property type="project" value="InterPro"/>
</dbReference>
<dbReference type="PANTHER" id="PTHR37402:SF1">
    <property type="entry name" value="GRAM DOMAIN-CONTAINING PROTEIN 4"/>
    <property type="match status" value="1"/>
</dbReference>
<evidence type="ECO:0000256" key="1">
    <source>
        <dbReference type="SAM" id="Phobius"/>
    </source>
</evidence>
<reference evidence="2" key="1">
    <citation type="thesis" date="2021" institute="BYU ScholarsArchive" country="Provo, UT, USA">
        <title>Applications of and Algorithms for Genome Assembly and Genomic Analyses with an Emphasis on Marine Teleosts.</title>
        <authorList>
            <person name="Pickett B.D."/>
        </authorList>
    </citation>
    <scope>NUCLEOTIDE SEQUENCE</scope>
    <source>
        <strain evidence="2">HI-2016</strain>
    </source>
</reference>
<feature type="transmembrane region" description="Helical" evidence="1">
    <location>
        <begin position="112"/>
        <end position="132"/>
    </location>
</feature>
<gene>
    <name evidence="2" type="ORF">JZ751_016110</name>
</gene>
<organism evidence="2 3">
    <name type="scientific">Albula glossodonta</name>
    <name type="common">roundjaw bonefish</name>
    <dbReference type="NCBI Taxonomy" id="121402"/>
    <lineage>
        <taxon>Eukaryota</taxon>
        <taxon>Metazoa</taxon>
        <taxon>Chordata</taxon>
        <taxon>Craniata</taxon>
        <taxon>Vertebrata</taxon>
        <taxon>Euteleostomi</taxon>
        <taxon>Actinopterygii</taxon>
        <taxon>Neopterygii</taxon>
        <taxon>Teleostei</taxon>
        <taxon>Albuliformes</taxon>
        <taxon>Albulidae</taxon>
        <taxon>Albula</taxon>
    </lineage>
</organism>
<dbReference type="OrthoDB" id="1708389at2759"/>
<proteinExistence type="predicted"/>
<evidence type="ECO:0000313" key="2">
    <source>
        <dbReference type="EMBL" id="KAG9342673.1"/>
    </source>
</evidence>
<keyword evidence="1" id="KW-0472">Membrane</keyword>
<accession>A0A8T2NP96</accession>
<dbReference type="EMBL" id="JAFBMS010000027">
    <property type="protein sequence ID" value="KAG9342673.1"/>
    <property type="molecule type" value="Genomic_DNA"/>
</dbReference>
<dbReference type="AlphaFoldDB" id="A0A8T2NP96"/>
<comment type="caution">
    <text evidence="2">The sequence shown here is derived from an EMBL/GenBank/DDBJ whole genome shotgun (WGS) entry which is preliminary data.</text>
</comment>
<dbReference type="GO" id="GO:0034164">
    <property type="term" value="P:negative regulation of toll-like receptor 9 signaling pathway"/>
    <property type="evidence" value="ECO:0007669"/>
    <property type="project" value="TreeGrafter"/>
</dbReference>
<dbReference type="Proteomes" id="UP000824540">
    <property type="component" value="Unassembled WGS sequence"/>
</dbReference>
<keyword evidence="1" id="KW-1133">Transmembrane helix</keyword>